<comment type="PTM">
    <text evidence="17">Is synthesized initially as an inactive proenzyme. Formation of the active enzyme involves a self-maturation process in which the active site pyruvoyl group is generated from an internal serine residue via an autocatalytic post-translational modification. Two non-identical subunits are generated from the proenzyme in this reaction, and the pyruvate is formed at the N-terminus of the alpha chain, which is derived from the carboxyl end of the proenzyme. The autoendoproteolytic cleavage occurs by a canonical serine protease mechanism, in which the side chain hydroxyl group of the serine supplies its oxygen atom to form the C-terminus of the beta chain, while the remainder of the serine residue undergoes an oxidative deamination to produce ammonia and the pyruvoyl prosthetic group on the alpha chain. During this reaction, the Ser that is part of the protease active site of the proenzyme becomes the pyruvoyl prosthetic group, which constitutes an essential element of the active site of the mature decarboxylase.</text>
</comment>
<evidence type="ECO:0000256" key="18">
    <source>
        <dbReference type="SAM" id="MobiDB-lite"/>
    </source>
</evidence>
<dbReference type="InterPro" id="IPR033177">
    <property type="entry name" value="PSD-B"/>
</dbReference>
<evidence type="ECO:0000256" key="17">
    <source>
        <dbReference type="HAMAP-Rule" id="MF_03208"/>
    </source>
</evidence>
<comment type="pathway">
    <text evidence="15">Phospholipid metabolism; phosphatidylethanolamine biosynthesis.</text>
</comment>
<dbReference type="PANTHER" id="PTHR10067:SF6">
    <property type="entry name" value="PHOSPHATIDYLSERINE DECARBOXYLASE PROENZYME, MITOCHONDRIAL"/>
    <property type="match status" value="1"/>
</dbReference>
<dbReference type="HAMAP" id="MF_03208">
    <property type="entry name" value="PS_decarb_PSD_B_type1_euk"/>
    <property type="match status" value="1"/>
</dbReference>
<dbReference type="GO" id="GO:0005811">
    <property type="term" value="C:lipid droplet"/>
    <property type="evidence" value="ECO:0007669"/>
    <property type="project" value="UniProtKB-SubCell"/>
</dbReference>
<evidence type="ECO:0000313" key="21">
    <source>
        <dbReference type="Proteomes" id="UP001148018"/>
    </source>
</evidence>
<dbReference type="Pfam" id="PF15386">
    <property type="entry name" value="Tantalus"/>
    <property type="match status" value="1"/>
</dbReference>
<organism evidence="20 21">
    <name type="scientific">Muraenolepis orangiensis</name>
    <name type="common">Patagonian moray cod</name>
    <dbReference type="NCBI Taxonomy" id="630683"/>
    <lineage>
        <taxon>Eukaryota</taxon>
        <taxon>Metazoa</taxon>
        <taxon>Chordata</taxon>
        <taxon>Craniata</taxon>
        <taxon>Vertebrata</taxon>
        <taxon>Euteleostomi</taxon>
        <taxon>Actinopterygii</taxon>
        <taxon>Neopterygii</taxon>
        <taxon>Teleostei</taxon>
        <taxon>Neoteleostei</taxon>
        <taxon>Acanthomorphata</taxon>
        <taxon>Zeiogadaria</taxon>
        <taxon>Gadariae</taxon>
        <taxon>Gadiformes</taxon>
        <taxon>Muraenolepidoidei</taxon>
        <taxon>Muraenolepididae</taxon>
        <taxon>Muraenolepis</taxon>
    </lineage>
</organism>
<dbReference type="Proteomes" id="UP001148018">
    <property type="component" value="Unassembled WGS sequence"/>
</dbReference>
<comment type="caution">
    <text evidence="20">The sequence shown here is derived from an EMBL/GenBank/DDBJ whole genome shotgun (WGS) entry which is preliminary data.</text>
</comment>
<dbReference type="InterPro" id="IPR003817">
    <property type="entry name" value="PS_Dcarbxylase"/>
</dbReference>
<comment type="subcellular location">
    <subcellularLocation>
        <location evidence="1">Lipid droplet</location>
    </subcellularLocation>
</comment>
<comment type="subcellular location">
    <molecule>Phosphatidylserine decarboxylase alpha chain</molecule>
    <subcellularLocation>
        <location evidence="17">Mitochondrion inner membrane</location>
        <topology evidence="17">Peripheral membrane protein</topology>
        <orientation evidence="17">Intermembrane side</orientation>
    </subcellularLocation>
    <text evidence="17">Anchored to the mitochondrial inner membrane through its interaction with the integral membrane beta chain.</text>
</comment>
<keyword evidence="4" id="KW-0597">Phosphoprotein</keyword>
<feature type="domain" description="Tantalus-like" evidence="19">
    <location>
        <begin position="112"/>
        <end position="146"/>
    </location>
</feature>
<evidence type="ECO:0000256" key="3">
    <source>
        <dbReference type="ARBA" id="ARBA00022516"/>
    </source>
</evidence>
<dbReference type="AlphaFoldDB" id="A0A9Q0INW1"/>
<accession>A0A9Q0INW1</accession>
<evidence type="ECO:0000256" key="6">
    <source>
        <dbReference type="ARBA" id="ARBA00022692"/>
    </source>
</evidence>
<evidence type="ECO:0000256" key="4">
    <source>
        <dbReference type="ARBA" id="ARBA00022553"/>
    </source>
</evidence>
<keyword evidence="11 17" id="KW-0594">Phospholipid biosynthesis</keyword>
<keyword evidence="17" id="KW-0496">Mitochondrion</keyword>
<feature type="topological domain" description="Mitochondrial intermembrane" evidence="17">
    <location>
        <begin position="284"/>
        <end position="631"/>
    </location>
</feature>
<reference evidence="20" key="1">
    <citation type="submission" date="2022-07" db="EMBL/GenBank/DDBJ databases">
        <title>Chromosome-level genome of Muraenolepis orangiensis.</title>
        <authorList>
            <person name="Kim J."/>
        </authorList>
    </citation>
    <scope>NUCLEOTIDE SEQUENCE</scope>
    <source>
        <strain evidence="20">KU_S4_2022</strain>
        <tissue evidence="20">Muscle</tissue>
    </source>
</reference>
<sequence>MRCLLATAGKWSPLPPLRDLTAPPYLEDDHSYGKRSEPLSCSVRSLSKCSRQQLKRPGAHSLSLAKNQTNTLAASQSLASATRECQRKTGGEVKRVSEIRIRKSMPKRDAELTPMGLPRPKRLKKKEFSLEEIYTNQNYRSPSNNRRCRANGGVEEEDADVRLVERLRRDPTPYFLQARSRVLPLLVASGTGYFGYDQYGRYQDRRLAELGIEAPIPLASDNQGRRGNGGDLHRVRPRSRNVLLGATASGGEGQRASETEKERERRAVRSRLQFPRLALRRRLGALRRRATPLSFLLYLLSLSHAPPKAWCPATTRVALYRSIPTRLMSRAWGRLNRVELPAWLRKPVYRLYIWTFGVNMKEAAVEDLSSYRNLGEFFRRPLKPTARPVCPSSCVISPADGRVLYCGRVVNGELEQVKGVTYKLNDFLGPITWGSAAQTENHTPSEPGPAAFEEQLLCRPGNCLYHCVVYLAPGDYHRFHSPADWTIEHRPLLSVSPGVARRVRSLFCVNERVALAGRWQHGFFSLVAVGATNVGSIRIYCDKELETNVPRYTTGSYNDRSYTSSLASPLAPPPSPQEVCAGPGLALRKGEPLGEFNLGSTVVLLFEAPPDFSFSLRPGQPIRFGQPLGSL</sequence>
<dbReference type="Pfam" id="PF02666">
    <property type="entry name" value="PS_Dcarbxylase"/>
    <property type="match status" value="1"/>
</dbReference>
<dbReference type="GO" id="GO:0005743">
    <property type="term" value="C:mitochondrial inner membrane"/>
    <property type="evidence" value="ECO:0007669"/>
    <property type="project" value="UniProtKB-SubCell"/>
</dbReference>
<evidence type="ECO:0000256" key="5">
    <source>
        <dbReference type="ARBA" id="ARBA00022677"/>
    </source>
</evidence>
<feature type="active site" description="Charge relay system; for autoendoproteolytic cleavage activity" evidence="17">
    <location>
        <position position="480"/>
    </location>
</feature>
<evidence type="ECO:0000259" key="19">
    <source>
        <dbReference type="Pfam" id="PF15386"/>
    </source>
</evidence>
<keyword evidence="8 17" id="KW-1133">Transmembrane helix</keyword>
<evidence type="ECO:0000256" key="14">
    <source>
        <dbReference type="ARBA" id="ARBA00023317"/>
    </source>
</evidence>
<comment type="similarity">
    <text evidence="17">Belongs to the phosphatidylserine decarboxylase family. PSD-B subfamily. Eukaryotic type I sub-subfamily.</text>
</comment>
<dbReference type="EMBL" id="JANIIK010000043">
    <property type="protein sequence ID" value="KAJ3604963.1"/>
    <property type="molecule type" value="Genomic_DNA"/>
</dbReference>
<keyword evidence="17" id="KW-0999">Mitochondrion inner membrane</keyword>
<dbReference type="NCBIfam" id="TIGR00163">
    <property type="entry name" value="PS_decarb"/>
    <property type="match status" value="1"/>
</dbReference>
<evidence type="ECO:0000256" key="7">
    <source>
        <dbReference type="ARBA" id="ARBA00022793"/>
    </source>
</evidence>
<keyword evidence="17" id="KW-0865">Zymogen</keyword>
<evidence type="ECO:0000313" key="20">
    <source>
        <dbReference type="EMBL" id="KAJ3604963.1"/>
    </source>
</evidence>
<dbReference type="InterPro" id="IPR028149">
    <property type="entry name" value="Tantalus-like"/>
</dbReference>
<keyword evidence="14 17" id="KW-0670">Pyruvate</keyword>
<feature type="compositionally biased region" description="Basic and acidic residues" evidence="18">
    <location>
        <begin position="255"/>
        <end position="264"/>
    </location>
</feature>
<feature type="active site" description="Charge relay system; for autoendoproteolytic cleavage activity" evidence="17">
    <location>
        <position position="400"/>
    </location>
</feature>
<dbReference type="OrthoDB" id="4330at2759"/>
<name>A0A9Q0INW1_9TELE</name>
<evidence type="ECO:0000256" key="13">
    <source>
        <dbReference type="ARBA" id="ARBA00023264"/>
    </source>
</evidence>
<comment type="subcellular location">
    <molecule>Phosphatidylserine decarboxylase beta chain</molecule>
    <subcellularLocation>
        <location evidence="17">Mitochondrion inner membrane</location>
        <topology evidence="17">Single-pass membrane protein</topology>
        <orientation evidence="17">Intermembrane side</orientation>
    </subcellularLocation>
</comment>
<dbReference type="EC" id="4.1.1.65" evidence="17"/>
<feature type="active site" description="Schiff-base intermediate with substrate; via pyruvic acid; for decarboxylase activity" evidence="17">
    <location>
        <position position="600"/>
    </location>
</feature>
<feature type="topological domain" description="Mitochondrial matrix" evidence="17">
    <location>
        <begin position="1"/>
        <end position="264"/>
    </location>
</feature>
<dbReference type="GO" id="GO:0006646">
    <property type="term" value="P:phosphatidylethanolamine biosynthetic process"/>
    <property type="evidence" value="ECO:0007669"/>
    <property type="project" value="UniProtKB-UniRule"/>
</dbReference>
<feature type="region of interest" description="Disordered" evidence="18">
    <location>
        <begin position="243"/>
        <end position="264"/>
    </location>
</feature>
<dbReference type="InterPro" id="IPR033661">
    <property type="entry name" value="PSD_type1_euk"/>
</dbReference>
<keyword evidence="21" id="KW-1185">Reference proteome</keyword>
<evidence type="ECO:0000256" key="16">
    <source>
        <dbReference type="ARBA" id="ARBA00045136"/>
    </source>
</evidence>
<feature type="site" description="Cleavage (non-hydrolytic); by autocatalysis" evidence="17">
    <location>
        <begin position="599"/>
        <end position="600"/>
    </location>
</feature>
<evidence type="ECO:0000256" key="9">
    <source>
        <dbReference type="ARBA" id="ARBA00023098"/>
    </source>
</evidence>
<comment type="subunit">
    <text evidence="17">Heterodimer of a large membrane-associated beta subunit and a small pyruvoyl-containing alpha subunit.</text>
</comment>
<comment type="pathway">
    <text evidence="2">Lipid metabolism.</text>
</comment>
<dbReference type="PANTHER" id="PTHR10067">
    <property type="entry name" value="PHOSPHATIDYLSERINE DECARBOXYLASE"/>
    <property type="match status" value="1"/>
</dbReference>
<evidence type="ECO:0000256" key="10">
    <source>
        <dbReference type="ARBA" id="ARBA00023136"/>
    </source>
</evidence>
<dbReference type="GO" id="GO:0016540">
    <property type="term" value="P:protein autoprocessing"/>
    <property type="evidence" value="ECO:0007669"/>
    <property type="project" value="UniProtKB-UniRule"/>
</dbReference>
<evidence type="ECO:0000256" key="15">
    <source>
        <dbReference type="ARBA" id="ARBA00024326"/>
    </source>
</evidence>
<protein>
    <recommendedName>
        <fullName evidence="17">Phosphatidylserine decarboxylase proenzyme, mitochondrial</fullName>
        <ecNumber evidence="17">4.1.1.65</ecNumber>
    </recommendedName>
    <component>
        <recommendedName>
            <fullName evidence="17">Phosphatidylserine decarboxylase beta chain</fullName>
        </recommendedName>
    </component>
    <component>
        <recommendedName>
            <fullName evidence="17">Phosphatidylserine decarboxylase alpha chain</fullName>
        </recommendedName>
    </component>
</protein>
<evidence type="ECO:0000256" key="1">
    <source>
        <dbReference type="ARBA" id="ARBA00004502"/>
    </source>
</evidence>
<evidence type="ECO:0000256" key="11">
    <source>
        <dbReference type="ARBA" id="ARBA00023209"/>
    </source>
</evidence>
<comment type="cofactor">
    <cofactor evidence="17">
        <name>pyruvate</name>
        <dbReference type="ChEBI" id="CHEBI:15361"/>
    </cofactor>
    <text evidence="17">Binds 1 pyruvoyl group covalently per subunit.</text>
</comment>
<feature type="chain" id="PRO_5040554967" description="Phosphatidylserine decarboxylase alpha chain" evidence="17">
    <location>
        <begin position="600"/>
        <end position="631"/>
    </location>
</feature>
<comment type="catalytic activity">
    <reaction evidence="17">
        <text>a 1,2-diacyl-sn-glycero-3-phospho-L-serine + H(+) = a 1,2-diacyl-sn-glycero-3-phosphoethanolamine + CO2</text>
        <dbReference type="Rhea" id="RHEA:20828"/>
        <dbReference type="ChEBI" id="CHEBI:15378"/>
        <dbReference type="ChEBI" id="CHEBI:16526"/>
        <dbReference type="ChEBI" id="CHEBI:57262"/>
        <dbReference type="ChEBI" id="CHEBI:64612"/>
        <dbReference type="EC" id="4.1.1.65"/>
    </reaction>
</comment>
<keyword evidence="10 17" id="KW-0472">Membrane</keyword>
<feature type="active site" description="Charge relay system; for autoendoproteolytic cleavage activity" evidence="17">
    <location>
        <position position="600"/>
    </location>
</feature>
<evidence type="ECO:0000256" key="8">
    <source>
        <dbReference type="ARBA" id="ARBA00022989"/>
    </source>
</evidence>
<keyword evidence="13 17" id="KW-1208">Phospholipid metabolism</keyword>
<feature type="modified residue" description="Pyruvic acid (Ser); by autocatalysis" evidence="17">
    <location>
        <position position="600"/>
    </location>
</feature>
<evidence type="ECO:0000256" key="12">
    <source>
        <dbReference type="ARBA" id="ARBA00023239"/>
    </source>
</evidence>
<keyword evidence="6 17" id="KW-0812">Transmembrane</keyword>
<comment type="function">
    <text evidence="16">Catalyzes the formation of phosphatidylethanolamine (PtdEtn) from phosphatidylserine (PtdSer). Plays a central role in phospholipid metabolism and in the interorganelle trafficking of phosphatidylserine. May be involved in lipid droplet biogenesis at the endoplasmic reticulum membrane.</text>
</comment>
<proteinExistence type="inferred from homology"/>
<keyword evidence="5" id="KW-0551">Lipid droplet</keyword>
<keyword evidence="7 17" id="KW-0210">Decarboxylase</keyword>
<gene>
    <name evidence="17" type="primary">PISD</name>
    <name evidence="20" type="ORF">NHX12_027014</name>
</gene>
<keyword evidence="12 17" id="KW-0456">Lyase</keyword>
<keyword evidence="9 17" id="KW-0443">Lipid metabolism</keyword>
<evidence type="ECO:0000256" key="2">
    <source>
        <dbReference type="ARBA" id="ARBA00005189"/>
    </source>
</evidence>
<keyword evidence="3 17" id="KW-0444">Lipid biosynthesis</keyword>
<dbReference type="GO" id="GO:0004609">
    <property type="term" value="F:phosphatidylserine decarboxylase activity"/>
    <property type="evidence" value="ECO:0007669"/>
    <property type="project" value="UniProtKB-UniRule"/>
</dbReference>
<feature type="chain" id="PRO_5040554966" description="Phosphatidylserine decarboxylase beta chain" evidence="17">
    <location>
        <begin position="1"/>
        <end position="599"/>
    </location>
</feature>